<proteinExistence type="predicted"/>
<gene>
    <name evidence="1" type="ORF">LWI29_003619</name>
</gene>
<keyword evidence="2" id="KW-1185">Reference proteome</keyword>
<evidence type="ECO:0000313" key="1">
    <source>
        <dbReference type="EMBL" id="KAK0591546.1"/>
    </source>
</evidence>
<reference evidence="1" key="2">
    <citation type="submission" date="2023-06" db="EMBL/GenBank/DDBJ databases">
        <authorList>
            <person name="Swenson N.G."/>
            <person name="Wegrzyn J.L."/>
            <person name="Mcevoy S.L."/>
        </authorList>
    </citation>
    <scope>NUCLEOTIDE SEQUENCE</scope>
    <source>
        <strain evidence="1">NS2018</strain>
        <tissue evidence="1">Leaf</tissue>
    </source>
</reference>
<dbReference type="EMBL" id="JAUESC010000380">
    <property type="protein sequence ID" value="KAK0591546.1"/>
    <property type="molecule type" value="Genomic_DNA"/>
</dbReference>
<name>A0AA39SFC0_ACESA</name>
<accession>A0AA39SFC0</accession>
<reference evidence="1" key="1">
    <citation type="journal article" date="2022" name="Plant J.">
        <title>Strategies of tolerance reflected in two North American maple genomes.</title>
        <authorList>
            <person name="McEvoy S.L."/>
            <person name="Sezen U.U."/>
            <person name="Trouern-Trend A."/>
            <person name="McMahon S.M."/>
            <person name="Schaberg P.G."/>
            <person name="Yang J."/>
            <person name="Wegrzyn J.L."/>
            <person name="Swenson N.G."/>
        </authorList>
    </citation>
    <scope>NUCLEOTIDE SEQUENCE</scope>
    <source>
        <strain evidence="1">NS2018</strain>
    </source>
</reference>
<protein>
    <recommendedName>
        <fullName evidence="3">MADS-box domain-containing protein</fullName>
    </recommendedName>
</protein>
<dbReference type="SUPFAM" id="SSF55455">
    <property type="entry name" value="SRF-like"/>
    <property type="match status" value="1"/>
</dbReference>
<comment type="caution">
    <text evidence="1">The sequence shown here is derived from an EMBL/GenBank/DDBJ whole genome shotgun (WGS) entry which is preliminary data.</text>
</comment>
<organism evidence="1 2">
    <name type="scientific">Acer saccharum</name>
    <name type="common">Sugar maple</name>
    <dbReference type="NCBI Taxonomy" id="4024"/>
    <lineage>
        <taxon>Eukaryota</taxon>
        <taxon>Viridiplantae</taxon>
        <taxon>Streptophyta</taxon>
        <taxon>Embryophyta</taxon>
        <taxon>Tracheophyta</taxon>
        <taxon>Spermatophyta</taxon>
        <taxon>Magnoliopsida</taxon>
        <taxon>eudicotyledons</taxon>
        <taxon>Gunneridae</taxon>
        <taxon>Pentapetalae</taxon>
        <taxon>rosids</taxon>
        <taxon>malvids</taxon>
        <taxon>Sapindales</taxon>
        <taxon>Sapindaceae</taxon>
        <taxon>Hippocastanoideae</taxon>
        <taxon>Acereae</taxon>
        <taxon>Acer</taxon>
    </lineage>
</organism>
<sequence>MSGVDQRNNRKRLDCLNKKSKELSALYDVEVMFLYKEDGDSSSASFHLWPEDSNACLSLIDKFKKSEVDNS</sequence>
<evidence type="ECO:0008006" key="3">
    <source>
        <dbReference type="Google" id="ProtNLM"/>
    </source>
</evidence>
<dbReference type="GO" id="GO:0003677">
    <property type="term" value="F:DNA binding"/>
    <property type="evidence" value="ECO:0007669"/>
    <property type="project" value="InterPro"/>
</dbReference>
<dbReference type="AlphaFoldDB" id="A0AA39SFC0"/>
<dbReference type="Proteomes" id="UP001168877">
    <property type="component" value="Unassembled WGS sequence"/>
</dbReference>
<evidence type="ECO:0000313" key="2">
    <source>
        <dbReference type="Proteomes" id="UP001168877"/>
    </source>
</evidence>
<dbReference type="InterPro" id="IPR036879">
    <property type="entry name" value="TF_MADSbox_sf"/>
</dbReference>
<dbReference type="GO" id="GO:0046983">
    <property type="term" value="F:protein dimerization activity"/>
    <property type="evidence" value="ECO:0007669"/>
    <property type="project" value="InterPro"/>
</dbReference>